<reference evidence="2 3" key="1">
    <citation type="submission" date="2013-04" db="EMBL/GenBank/DDBJ databases">
        <title>The Genome Sequence of Bacteroides massiliensis dnLKV3.</title>
        <authorList>
            <consortium name="The Broad Institute Genomics Platform"/>
            <consortium name="The Broad Institute Genome Sequencing Center for Infectious Disease"/>
            <person name="Earl A."/>
            <person name="Xavier R."/>
            <person name="Kuhn K."/>
            <person name="Stappenbeck T."/>
            <person name="Walker B."/>
            <person name="Young S."/>
            <person name="Zeng Q."/>
            <person name="Gargeya S."/>
            <person name="Fitzgerald M."/>
            <person name="Haas B."/>
            <person name="Abouelleil A."/>
            <person name="Allen A.W."/>
            <person name="Alvarado L."/>
            <person name="Arachchi H.M."/>
            <person name="Berlin A.M."/>
            <person name="Chapman S.B."/>
            <person name="Gainer-Dewar J."/>
            <person name="Goldberg J."/>
            <person name="Griggs A."/>
            <person name="Gujja S."/>
            <person name="Hansen M."/>
            <person name="Howarth C."/>
            <person name="Imamovic A."/>
            <person name="Ireland A."/>
            <person name="Larimer J."/>
            <person name="McCowan C."/>
            <person name="Murphy C."/>
            <person name="Pearson M."/>
            <person name="Poon T.W."/>
            <person name="Priest M."/>
            <person name="Roberts A."/>
            <person name="Saif S."/>
            <person name="Shea T."/>
            <person name="Sisk P."/>
            <person name="Sykes S."/>
            <person name="Wortman J."/>
            <person name="Nusbaum C."/>
            <person name="Birren B."/>
        </authorList>
    </citation>
    <scope>NUCLEOTIDE SEQUENCE [LARGE SCALE GENOMIC DNA]</scope>
    <source>
        <strain evidence="3">dnLKV3</strain>
    </source>
</reference>
<comment type="caution">
    <text evidence="2">The sequence shown here is derived from an EMBL/GenBank/DDBJ whole genome shotgun (WGS) entry which is preliminary data.</text>
</comment>
<keyword evidence="3" id="KW-1185">Reference proteome</keyword>
<dbReference type="AlphaFoldDB" id="R9ICS8"/>
<name>R9ICS8_9BACT</name>
<accession>R9ICS8</accession>
<organism evidence="2 3">
    <name type="scientific">Phocaeicola sartorii</name>
    <dbReference type="NCBI Taxonomy" id="671267"/>
    <lineage>
        <taxon>Bacteria</taxon>
        <taxon>Pseudomonadati</taxon>
        <taxon>Bacteroidota</taxon>
        <taxon>Bacteroidia</taxon>
        <taxon>Bacteroidales</taxon>
        <taxon>Bacteroidaceae</taxon>
        <taxon>Phocaeicola</taxon>
    </lineage>
</organism>
<evidence type="ECO:0000256" key="1">
    <source>
        <dbReference type="SAM" id="Phobius"/>
    </source>
</evidence>
<dbReference type="HOGENOM" id="CLU_3247298_0_0_10"/>
<keyword evidence="1" id="KW-1133">Transmembrane helix</keyword>
<proteinExistence type="predicted"/>
<keyword evidence="1" id="KW-0472">Membrane</keyword>
<protein>
    <submittedName>
        <fullName evidence="2">Uncharacterized protein</fullName>
    </submittedName>
</protein>
<keyword evidence="1" id="KW-0812">Transmembrane</keyword>
<dbReference type="STRING" id="1235788.C802_00386"/>
<feature type="transmembrane region" description="Helical" evidence="1">
    <location>
        <begin position="12"/>
        <end position="31"/>
    </location>
</feature>
<sequence length="40" mass="4474">METLTLAECMNIYGGCYIYSGSTSLTSVFVVPSRFRELFS</sequence>
<evidence type="ECO:0000313" key="2">
    <source>
        <dbReference type="EMBL" id="EOS16172.1"/>
    </source>
</evidence>
<dbReference type="EMBL" id="ASSP01000004">
    <property type="protein sequence ID" value="EOS16172.1"/>
    <property type="molecule type" value="Genomic_DNA"/>
</dbReference>
<gene>
    <name evidence="2" type="ORF">C802_00386</name>
</gene>
<evidence type="ECO:0000313" key="3">
    <source>
        <dbReference type="Proteomes" id="UP000014200"/>
    </source>
</evidence>
<dbReference type="Proteomes" id="UP000014200">
    <property type="component" value="Unassembled WGS sequence"/>
</dbReference>